<evidence type="ECO:0000313" key="8">
    <source>
        <dbReference type="EMBL" id="GAO07579.1"/>
    </source>
</evidence>
<sequence length="429" mass="44033">MERSLRLGRLATFAYFVLNGFLMGMWIVHIPDIEHRAGISHAVLGWLLLLLGAGAFAGMQLVGPLTDRFGARTVVPLSAALCSAGVVLPGWAANAWTLGAALLVLGLGNGCLDVSMNAHAIQVERGYQRPVMSAFHAAFSIGGVLAALAGARMLSWGWSPVANLGTVALLGLTVAAVAAPALLGTRSADAPETSAGPPAAAEGRRGTKTPRRIWGLATLALMIMLCEGVANDWSTLHLRNVLGAPAATAALAYGAFSTAMTIGRLLTDRVAARFGSVAVLRYGASAAALGLTAASLSSSIPLTLIGWTLFGAGLSGCVPQLFSAAGHADPDAAGTNVSRVAGLGYVGMLAGPAIIGPLTQVMPLHLTFFLPVAFCAVAAATAGILRPRDAAPTRLETRDGTTDSTERPAHAAPRETAPGTHSVERRHEH</sequence>
<protein>
    <submittedName>
        <fullName evidence="8">Putative major facilitator superfamily transporter</fullName>
    </submittedName>
</protein>
<dbReference type="CDD" id="cd17393">
    <property type="entry name" value="MFS_MosC_like"/>
    <property type="match status" value="1"/>
</dbReference>
<dbReference type="InterPro" id="IPR051788">
    <property type="entry name" value="MFS_Transporter"/>
</dbReference>
<feature type="transmembrane region" description="Helical" evidence="6">
    <location>
        <begin position="364"/>
        <end position="385"/>
    </location>
</feature>
<keyword evidence="4 6" id="KW-0472">Membrane</keyword>
<dbReference type="InterPro" id="IPR011701">
    <property type="entry name" value="MFS"/>
</dbReference>
<feature type="transmembrane region" description="Helical" evidence="6">
    <location>
        <begin position="161"/>
        <end position="183"/>
    </location>
</feature>
<dbReference type="Pfam" id="PF07690">
    <property type="entry name" value="MFS_1"/>
    <property type="match status" value="1"/>
</dbReference>
<feature type="transmembrane region" description="Helical" evidence="6">
    <location>
        <begin position="43"/>
        <end position="62"/>
    </location>
</feature>
<dbReference type="EMBL" id="BBNO01000003">
    <property type="protein sequence ID" value="GAO07579.1"/>
    <property type="molecule type" value="Genomic_DNA"/>
</dbReference>
<dbReference type="Proteomes" id="UP000048965">
    <property type="component" value="Unassembled WGS sequence"/>
</dbReference>
<comment type="subcellular location">
    <subcellularLocation>
        <location evidence="1">Cell membrane</location>
        <topology evidence="1">Multi-pass membrane protein</topology>
    </subcellularLocation>
</comment>
<dbReference type="SUPFAM" id="SSF103473">
    <property type="entry name" value="MFS general substrate transporter"/>
    <property type="match status" value="1"/>
</dbReference>
<evidence type="ECO:0000256" key="2">
    <source>
        <dbReference type="ARBA" id="ARBA00022692"/>
    </source>
</evidence>
<feature type="region of interest" description="Disordered" evidence="5">
    <location>
        <begin position="188"/>
        <end position="207"/>
    </location>
</feature>
<keyword evidence="9" id="KW-1185">Reference proteome</keyword>
<reference evidence="8 9" key="2">
    <citation type="journal article" date="2015" name="Stand. Genomic Sci.">
        <title>Draft genome sequence of marine-derived Streptomyces sp. TP-A0598, a producer of anti-MRSA antibiotic lydicamycins.</title>
        <authorList>
            <person name="Komaki H."/>
            <person name="Ichikawa N."/>
            <person name="Hosoyama A."/>
            <person name="Fujita N."/>
            <person name="Igarashi Y."/>
        </authorList>
    </citation>
    <scope>NUCLEOTIDE SEQUENCE [LARGE SCALE GENOMIC DNA]</scope>
    <source>
        <strain evidence="8 9">NBRC 110027</strain>
    </source>
</reference>
<comment type="caution">
    <text evidence="8">The sequence shown here is derived from an EMBL/GenBank/DDBJ whole genome shotgun (WGS) entry which is preliminary data.</text>
</comment>
<keyword evidence="3 6" id="KW-1133">Transmembrane helix</keyword>
<feature type="transmembrane region" description="Helical" evidence="6">
    <location>
        <begin position="12"/>
        <end position="31"/>
    </location>
</feature>
<evidence type="ECO:0000256" key="4">
    <source>
        <dbReference type="ARBA" id="ARBA00023136"/>
    </source>
</evidence>
<feature type="domain" description="Major facilitator superfamily (MFS) profile" evidence="7">
    <location>
        <begin position="8"/>
        <end position="390"/>
    </location>
</feature>
<accession>A0A0N7YL19</accession>
<feature type="transmembrane region" description="Helical" evidence="6">
    <location>
        <begin position="279"/>
        <end position="298"/>
    </location>
</feature>
<evidence type="ECO:0000256" key="1">
    <source>
        <dbReference type="ARBA" id="ARBA00004651"/>
    </source>
</evidence>
<dbReference type="PANTHER" id="PTHR23514">
    <property type="entry name" value="BYPASS OF STOP CODON PROTEIN 6"/>
    <property type="match status" value="1"/>
</dbReference>
<dbReference type="RefSeq" id="WP_107070657.1">
    <property type="nucleotide sequence ID" value="NZ_BBNO01000003.1"/>
</dbReference>
<dbReference type="PANTHER" id="PTHR23514:SF13">
    <property type="entry name" value="INNER MEMBRANE PROTEIN YBJJ"/>
    <property type="match status" value="1"/>
</dbReference>
<feature type="transmembrane region" description="Helical" evidence="6">
    <location>
        <begin position="304"/>
        <end position="325"/>
    </location>
</feature>
<dbReference type="AlphaFoldDB" id="A0A0N7YL19"/>
<feature type="transmembrane region" description="Helical" evidence="6">
    <location>
        <begin position="133"/>
        <end position="155"/>
    </location>
</feature>
<feature type="transmembrane region" description="Helical" evidence="6">
    <location>
        <begin position="98"/>
        <end position="121"/>
    </location>
</feature>
<dbReference type="InterPro" id="IPR020846">
    <property type="entry name" value="MFS_dom"/>
</dbReference>
<evidence type="ECO:0000256" key="5">
    <source>
        <dbReference type="SAM" id="MobiDB-lite"/>
    </source>
</evidence>
<dbReference type="OrthoDB" id="151222at2"/>
<evidence type="ECO:0000256" key="6">
    <source>
        <dbReference type="SAM" id="Phobius"/>
    </source>
</evidence>
<feature type="transmembrane region" description="Helical" evidence="6">
    <location>
        <begin position="213"/>
        <end position="230"/>
    </location>
</feature>
<reference evidence="9" key="1">
    <citation type="submission" date="2014-09" db="EMBL/GenBank/DDBJ databases">
        <title>Whole genome shotgun sequence of Streptomyces sp. NBRC 110027.</title>
        <authorList>
            <person name="Komaki H."/>
            <person name="Ichikawa N."/>
            <person name="Katano-Makiyama Y."/>
            <person name="Hosoyama A."/>
            <person name="Hashimoto M."/>
            <person name="Uohara A."/>
            <person name="Kitahashi Y."/>
            <person name="Ohji S."/>
            <person name="Kimura A."/>
            <person name="Yamazoe A."/>
            <person name="Igarashi Y."/>
            <person name="Fujita N."/>
        </authorList>
    </citation>
    <scope>NUCLEOTIDE SEQUENCE [LARGE SCALE GENOMIC DNA]</scope>
    <source>
        <strain evidence="9">NBRC 110027</strain>
    </source>
</reference>
<dbReference type="GO" id="GO:0022857">
    <property type="term" value="F:transmembrane transporter activity"/>
    <property type="evidence" value="ECO:0007669"/>
    <property type="project" value="InterPro"/>
</dbReference>
<feature type="region of interest" description="Disordered" evidence="5">
    <location>
        <begin position="390"/>
        <end position="429"/>
    </location>
</feature>
<dbReference type="GO" id="GO:0005886">
    <property type="term" value="C:plasma membrane"/>
    <property type="evidence" value="ECO:0007669"/>
    <property type="project" value="UniProtKB-SubCell"/>
</dbReference>
<feature type="transmembrane region" description="Helical" evidence="6">
    <location>
        <begin position="242"/>
        <end position="267"/>
    </location>
</feature>
<dbReference type="Gene3D" id="1.20.1250.20">
    <property type="entry name" value="MFS general substrate transporter like domains"/>
    <property type="match status" value="2"/>
</dbReference>
<evidence type="ECO:0000259" key="7">
    <source>
        <dbReference type="PROSITE" id="PS50850"/>
    </source>
</evidence>
<feature type="transmembrane region" description="Helical" evidence="6">
    <location>
        <begin position="74"/>
        <end position="92"/>
    </location>
</feature>
<proteinExistence type="predicted"/>
<evidence type="ECO:0000313" key="9">
    <source>
        <dbReference type="Proteomes" id="UP000048965"/>
    </source>
</evidence>
<dbReference type="InterPro" id="IPR036259">
    <property type="entry name" value="MFS_trans_sf"/>
</dbReference>
<feature type="compositionally biased region" description="Basic and acidic residues" evidence="5">
    <location>
        <begin position="390"/>
        <end position="413"/>
    </location>
</feature>
<name>A0A0N7YL19_9ACTN</name>
<keyword evidence="2 6" id="KW-0812">Transmembrane</keyword>
<gene>
    <name evidence="8" type="ORF">TPA0598_03_00400</name>
</gene>
<evidence type="ECO:0000256" key="3">
    <source>
        <dbReference type="ARBA" id="ARBA00022989"/>
    </source>
</evidence>
<organism evidence="8 9">
    <name type="scientific">Streptomyces lydicamycinicus</name>
    <dbReference type="NCBI Taxonomy" id="1546107"/>
    <lineage>
        <taxon>Bacteria</taxon>
        <taxon>Bacillati</taxon>
        <taxon>Actinomycetota</taxon>
        <taxon>Actinomycetes</taxon>
        <taxon>Kitasatosporales</taxon>
        <taxon>Streptomycetaceae</taxon>
        <taxon>Streptomyces</taxon>
    </lineage>
</organism>
<feature type="transmembrane region" description="Helical" evidence="6">
    <location>
        <begin position="337"/>
        <end position="358"/>
    </location>
</feature>
<dbReference type="PROSITE" id="PS50850">
    <property type="entry name" value="MFS"/>
    <property type="match status" value="1"/>
</dbReference>